<accession>A0A367FQ94</accession>
<keyword evidence="3" id="KW-1185">Reference proteome</keyword>
<dbReference type="Proteomes" id="UP000253094">
    <property type="component" value="Unassembled WGS sequence"/>
</dbReference>
<sequence length="173" mass="20268">MDLLTREEFQQHFRTATRAFHLELKDSYNVAHEDEPFRKWQAGEHDDHAWRRPWQAFIREVTGAGCVMQRVRVVTVPHTPYTRWLLDIAGDNVKAGEDIRYLPRHLAADVDFPPEDCWLFDDERLVLSVFPGDGRAGAFVTETDAALIHRYRVARDTLWERSIPHADYVQRVV</sequence>
<dbReference type="AlphaFoldDB" id="A0A367FQ94"/>
<organism evidence="2 3">
    <name type="scientific">Sphaerisporangium album</name>
    <dbReference type="NCBI Taxonomy" id="509200"/>
    <lineage>
        <taxon>Bacteria</taxon>
        <taxon>Bacillati</taxon>
        <taxon>Actinomycetota</taxon>
        <taxon>Actinomycetes</taxon>
        <taxon>Streptosporangiales</taxon>
        <taxon>Streptosporangiaceae</taxon>
        <taxon>Sphaerisporangium</taxon>
    </lineage>
</organism>
<reference evidence="2 3" key="1">
    <citation type="submission" date="2018-06" db="EMBL/GenBank/DDBJ databases">
        <title>Sphaerisporangium craniellae sp. nov., isolated from a marine sponge in the South China Sea.</title>
        <authorList>
            <person name="Li L."/>
        </authorList>
    </citation>
    <scope>NUCLEOTIDE SEQUENCE [LARGE SCALE GENOMIC DNA]</scope>
    <source>
        <strain evidence="2 3">CCTCC AA 208026</strain>
    </source>
</reference>
<evidence type="ECO:0000313" key="3">
    <source>
        <dbReference type="Proteomes" id="UP000253094"/>
    </source>
</evidence>
<dbReference type="InterPro" id="IPR049244">
    <property type="entry name" value="DUF6879"/>
</dbReference>
<dbReference type="RefSeq" id="WP_114027627.1">
    <property type="nucleotide sequence ID" value="NZ_QOIL01000003.1"/>
</dbReference>
<protein>
    <recommendedName>
        <fullName evidence="1">DUF6879 domain-containing protein</fullName>
    </recommendedName>
</protein>
<comment type="caution">
    <text evidence="2">The sequence shown here is derived from an EMBL/GenBank/DDBJ whole genome shotgun (WGS) entry which is preliminary data.</text>
</comment>
<dbReference type="EMBL" id="QOIL01000003">
    <property type="protein sequence ID" value="RCG32012.1"/>
    <property type="molecule type" value="Genomic_DNA"/>
</dbReference>
<dbReference type="OrthoDB" id="3821358at2"/>
<dbReference type="Pfam" id="PF21806">
    <property type="entry name" value="DUF6879"/>
    <property type="match status" value="1"/>
</dbReference>
<evidence type="ECO:0000313" key="2">
    <source>
        <dbReference type="EMBL" id="RCG32012.1"/>
    </source>
</evidence>
<evidence type="ECO:0000259" key="1">
    <source>
        <dbReference type="Pfam" id="PF21806"/>
    </source>
</evidence>
<gene>
    <name evidence="2" type="ORF">DQ384_05580</name>
</gene>
<name>A0A367FQ94_9ACTN</name>
<feature type="domain" description="DUF6879" evidence="1">
    <location>
        <begin position="7"/>
        <end position="169"/>
    </location>
</feature>
<proteinExistence type="predicted"/>